<dbReference type="KEGG" id="scya:EJ357_00095"/>
<dbReference type="GO" id="GO:0016887">
    <property type="term" value="F:ATP hydrolysis activity"/>
    <property type="evidence" value="ECO:0007669"/>
    <property type="project" value="InterPro"/>
</dbReference>
<gene>
    <name evidence="6" type="ORF">EJ357_00095</name>
    <name evidence="7" type="ORF">EJ357_47835</name>
</gene>
<keyword evidence="8" id="KW-1185">Reference proteome</keyword>
<protein>
    <recommendedName>
        <fullName evidence="3">Nuclease SbcCD subunit C</fullName>
    </recommendedName>
</protein>
<name>A0A3Q9ENK3_9ACTN</name>
<feature type="coiled-coil region" evidence="4">
    <location>
        <begin position="635"/>
        <end position="673"/>
    </location>
</feature>
<dbReference type="GO" id="GO:0006302">
    <property type="term" value="P:double-strand break repair"/>
    <property type="evidence" value="ECO:0007669"/>
    <property type="project" value="InterPro"/>
</dbReference>
<dbReference type="RefSeq" id="WP_126387428.1">
    <property type="nucleotide sequence ID" value="NZ_CP034539.1"/>
</dbReference>
<comment type="similarity">
    <text evidence="1">Belongs to the SMC family. SbcC subfamily.</text>
</comment>
<keyword evidence="4" id="KW-0175">Coiled coil</keyword>
<reference evidence="6 8" key="1">
    <citation type="journal article" date="2019" name="Int. J. Syst. Evol. Microbiol.">
        <title>Streptomyces cyaneochromogenes sp. nov., a blue pigment-producing actinomycete from manganese-contaminated soil.</title>
        <authorList>
            <person name="Tang X."/>
            <person name="Zhao J."/>
            <person name="Li K."/>
            <person name="Chen Z."/>
            <person name="Sun Y."/>
            <person name="Gao J."/>
        </authorList>
    </citation>
    <scope>NUCLEOTIDE SEQUENCE [LARGE SCALE GENOMIC DNA]</scope>
    <source>
        <strain evidence="6 8">MK-45</strain>
    </source>
</reference>
<dbReference type="InterPro" id="IPR027417">
    <property type="entry name" value="P-loop_NTPase"/>
</dbReference>
<dbReference type="Gene3D" id="3.40.50.300">
    <property type="entry name" value="P-loop containing nucleotide triphosphate hydrolases"/>
    <property type="match status" value="2"/>
</dbReference>
<dbReference type="OrthoDB" id="9795626at2"/>
<evidence type="ECO:0000313" key="8">
    <source>
        <dbReference type="Proteomes" id="UP000280298"/>
    </source>
</evidence>
<feature type="coiled-coil region" evidence="4">
    <location>
        <begin position="354"/>
        <end position="402"/>
    </location>
</feature>
<evidence type="ECO:0000256" key="2">
    <source>
        <dbReference type="ARBA" id="ARBA00011322"/>
    </source>
</evidence>
<sequence length="1090" mass="118940">MARGRRGTVAHRAGRHHDGGTVKPLRLTFTGVRSYAGTCTIDFSDKRSFAILGHTGVGKTTILESIIFALYGVCSWSKSAADVYELISTGCPNMDVLFEFSANGREWRVHRTLHADRKKRPQAVLEPLTEGASDARIDGKAAVTDAVTRVIGLDCDGFVSTILLRQGKFDLLLKASDAVRADLLRHIFGITELARVRKLAGARLERLNAQINEATRIRHDLLPDPPASAAQAILDLDRTRAIAARRREQLDVLRSAQSQAIEHRHRKSGLDKAAQLLRERAVADASITMAALARKKKELDAEAAEQEATGHGLNAKLETAQAALETAAQAGDTVRSLSSAFAVLSRLPERAASLDTVEQRLKQEQLQHEEHEQEHTQARQELEEHEQHKAALVEAAGRAERMVSEARARTDQVQEAVRTALQEANAAAGHRQSEHTALETVEEQRSHLADLANRLEERRGALEAAQEALAALQRGEAAHAAGSGLVPGDACTVCAQPVPGDFTPPPLLDSKALGRAKSKVRTHMKAVNPAVEAKAEAAAQLKGAERAVEKHRRGQLAARERMDAALLQVQELVDALHPDGLPATAIALATLRRQTAAQAHVLAEGEPVNRAQITRAVKALVQPVRDAEGETLAAHSRAQTELGAAQAENEAARAEIKRQRGRLQRDRKRLDKTRLQHESELGNLLTEVAELPASIRPTQSAPAELPSLPDIASAQKAAGERLAQLEHTEQEREEVRQALTLHSESLQVLDARRRRSVETPTRNLIKQVERWADAATDAAALLGDAVSHELPPVPDGSDLAIVDAYCMALASLHQRLTGALGQAAQHASDEVHAFQKELTRQAEATADERDPEPGFPVPAKSDLLARAVLDPLSRKTLQAEDAHAKAKTDLRLAQSQIPYAEALDTALKAAHRQAAQWQSVSEHLTDGNFLKHLTDQRTDSLIKDGSRTFQQISGGDYVFGKNFRIVDLATNHMRHPETLSAGETFQASLALALALVERHNRSHTKVESLFLDEGFASLDNNRLEDTLNVLRSMTRDKTVTVISHLFPVADAVDDVLFVDKTPQGSTATWLTPETRTSLINDGIRRMLEHT</sequence>
<feature type="coiled-coil region" evidence="4">
    <location>
        <begin position="282"/>
        <end position="309"/>
    </location>
</feature>
<evidence type="ECO:0000256" key="3">
    <source>
        <dbReference type="ARBA" id="ARBA00013368"/>
    </source>
</evidence>
<evidence type="ECO:0000313" key="7">
    <source>
        <dbReference type="EMBL" id="AZQ40134.1"/>
    </source>
</evidence>
<dbReference type="SUPFAM" id="SSF52540">
    <property type="entry name" value="P-loop containing nucleoside triphosphate hydrolases"/>
    <property type="match status" value="1"/>
</dbReference>
<comment type="subunit">
    <text evidence="2">Heterodimer of SbcC and SbcD.</text>
</comment>
<dbReference type="AlphaFoldDB" id="A0A3Q9ENK3"/>
<dbReference type="Proteomes" id="UP000280298">
    <property type="component" value="Chromosome"/>
</dbReference>
<feature type="domain" description="Rad50/SbcC-type AAA" evidence="5">
    <location>
        <begin position="26"/>
        <end position="236"/>
    </location>
</feature>
<evidence type="ECO:0000259" key="5">
    <source>
        <dbReference type="Pfam" id="PF13476"/>
    </source>
</evidence>
<evidence type="ECO:0000256" key="1">
    <source>
        <dbReference type="ARBA" id="ARBA00006930"/>
    </source>
</evidence>
<accession>A0A3Q9ENK3</accession>
<feature type="coiled-coil region" evidence="4">
    <location>
        <begin position="438"/>
        <end position="475"/>
    </location>
</feature>
<dbReference type="Pfam" id="PF13476">
    <property type="entry name" value="AAA_23"/>
    <property type="match status" value="1"/>
</dbReference>
<proteinExistence type="inferred from homology"/>
<dbReference type="KEGG" id="scya:EJ357_47835"/>
<dbReference type="PANTHER" id="PTHR32114">
    <property type="entry name" value="ABC TRANSPORTER ABCH.3"/>
    <property type="match status" value="1"/>
</dbReference>
<dbReference type="InterPro" id="IPR038729">
    <property type="entry name" value="Rad50/SbcC_AAA"/>
</dbReference>
<dbReference type="PANTHER" id="PTHR32114:SF2">
    <property type="entry name" value="ABC TRANSPORTER ABCH.3"/>
    <property type="match status" value="1"/>
</dbReference>
<dbReference type="EMBL" id="CP034539">
    <property type="protein sequence ID" value="AZQ40134.1"/>
    <property type="molecule type" value="Genomic_DNA"/>
</dbReference>
<organism evidence="6 8">
    <name type="scientific">Streptomyces cyaneochromogenes</name>
    <dbReference type="NCBI Taxonomy" id="2496836"/>
    <lineage>
        <taxon>Bacteria</taxon>
        <taxon>Bacillati</taxon>
        <taxon>Actinomycetota</taxon>
        <taxon>Actinomycetes</taxon>
        <taxon>Kitasatosporales</taxon>
        <taxon>Streptomycetaceae</taxon>
        <taxon>Streptomyces</taxon>
    </lineage>
</organism>
<evidence type="ECO:0000256" key="4">
    <source>
        <dbReference type="SAM" id="Coils"/>
    </source>
</evidence>
<dbReference type="EMBL" id="CP034539">
    <property type="protein sequence ID" value="AZQ32089.1"/>
    <property type="molecule type" value="Genomic_DNA"/>
</dbReference>
<evidence type="ECO:0000313" key="6">
    <source>
        <dbReference type="EMBL" id="AZQ32089.1"/>
    </source>
</evidence>
<dbReference type="Pfam" id="PF13558">
    <property type="entry name" value="SbcC_Walker_B"/>
    <property type="match status" value="1"/>
</dbReference>